<keyword evidence="5 6" id="KW-0472">Membrane</keyword>
<feature type="transmembrane region" description="Helical" evidence="6">
    <location>
        <begin position="172"/>
        <end position="189"/>
    </location>
</feature>
<feature type="transmembrane region" description="Helical" evidence="6">
    <location>
        <begin position="53"/>
        <end position="75"/>
    </location>
</feature>
<evidence type="ECO:0000256" key="3">
    <source>
        <dbReference type="ARBA" id="ARBA00022692"/>
    </source>
</evidence>
<evidence type="ECO:0000256" key="1">
    <source>
        <dbReference type="ARBA" id="ARBA00004141"/>
    </source>
</evidence>
<feature type="transmembrane region" description="Helical" evidence="6">
    <location>
        <begin position="210"/>
        <end position="234"/>
    </location>
</feature>
<protein>
    <submittedName>
        <fullName evidence="8">MFS transporter</fullName>
    </submittedName>
</protein>
<dbReference type="PROSITE" id="PS00216">
    <property type="entry name" value="SUGAR_TRANSPORT_1"/>
    <property type="match status" value="1"/>
</dbReference>
<dbReference type="RefSeq" id="WP_185682547.1">
    <property type="nucleotide sequence ID" value="NZ_JACLAU010000005.1"/>
</dbReference>
<evidence type="ECO:0000256" key="4">
    <source>
        <dbReference type="ARBA" id="ARBA00022989"/>
    </source>
</evidence>
<dbReference type="PANTHER" id="PTHR23505">
    <property type="entry name" value="SPINSTER"/>
    <property type="match status" value="1"/>
</dbReference>
<dbReference type="CDD" id="cd17473">
    <property type="entry name" value="MFS_arabinose_efflux_permease_like"/>
    <property type="match status" value="1"/>
</dbReference>
<feature type="transmembrane region" description="Helical" evidence="6">
    <location>
        <begin position="369"/>
        <end position="388"/>
    </location>
</feature>
<feature type="transmembrane region" description="Helical" evidence="6">
    <location>
        <begin position="107"/>
        <end position="129"/>
    </location>
</feature>
<dbReference type="SUPFAM" id="SSF103473">
    <property type="entry name" value="MFS general substrate transporter"/>
    <property type="match status" value="1"/>
</dbReference>
<feature type="transmembrane region" description="Helical" evidence="6">
    <location>
        <begin position="82"/>
        <end position="101"/>
    </location>
</feature>
<dbReference type="Pfam" id="PF07690">
    <property type="entry name" value="MFS_1"/>
    <property type="match status" value="1"/>
</dbReference>
<sequence length="399" mass="42654">MQHQTKRPLTLIPQGLTMIVAGFLPVFAIIAMFPVVQSMIEHFRDVPDAAQKVPAMVTAPGYAIALLAPFAGLFVDRFGRRPLLLVCTFFYGIIGSAPFFLEDLDAIFYSRFLLGVCEAGILTIVNTLIADYWDDTGRRNWLMLQGLVGPFFQPAVFFLVAAVAAVRWNGGFLVYLIAFPIFIAMYFTLFEPKREQPAAVAVASDSPEAFPLGSALQVGGLTLLASIIYYVFIVNGSIAWSEVGVSDPMAVSKATFIPAMFILAGSVVFRLVSRYSNAIQIAVFLALLGSGLAGIGLAHSVTSMQLSLVLQQTGAGMAVPALIAWAQSKFAFVHRGRGMGVWTCAFFLGQAISPNIVHAVRGMAGTMQGAFLVMGLIAMGAAAVGVVVSRLPRPVTATA</sequence>
<proteinExistence type="predicted"/>
<comment type="subcellular location">
    <subcellularLocation>
        <location evidence="1">Membrane</location>
        <topology evidence="1">Multi-pass membrane protein</topology>
    </subcellularLocation>
</comment>
<evidence type="ECO:0000256" key="2">
    <source>
        <dbReference type="ARBA" id="ARBA00022448"/>
    </source>
</evidence>
<organism evidence="8 9">
    <name type="scientific">Novosphingobium aerophilum</name>
    <dbReference type="NCBI Taxonomy" id="2839843"/>
    <lineage>
        <taxon>Bacteria</taxon>
        <taxon>Pseudomonadati</taxon>
        <taxon>Pseudomonadota</taxon>
        <taxon>Alphaproteobacteria</taxon>
        <taxon>Sphingomonadales</taxon>
        <taxon>Sphingomonadaceae</taxon>
        <taxon>Novosphingobium</taxon>
    </lineage>
</organism>
<keyword evidence="3 6" id="KW-0812">Transmembrane</keyword>
<reference evidence="8 9" key="1">
    <citation type="submission" date="2020-08" db="EMBL/GenBank/DDBJ databases">
        <title>The genome sequence of Novosphingobium flavum 4Y4.</title>
        <authorList>
            <person name="Liu Y."/>
        </authorList>
    </citation>
    <scope>NUCLEOTIDE SEQUENCE [LARGE SCALE GENOMIC DNA]</scope>
    <source>
        <strain evidence="8 9">4Y4</strain>
    </source>
</reference>
<dbReference type="AlphaFoldDB" id="A0A7X1F646"/>
<dbReference type="GO" id="GO:0016020">
    <property type="term" value="C:membrane"/>
    <property type="evidence" value="ECO:0007669"/>
    <property type="project" value="UniProtKB-SubCell"/>
</dbReference>
<evidence type="ECO:0000313" key="9">
    <source>
        <dbReference type="Proteomes" id="UP000520156"/>
    </source>
</evidence>
<feature type="transmembrane region" description="Helical" evidence="6">
    <location>
        <begin position="279"/>
        <end position="298"/>
    </location>
</feature>
<feature type="transmembrane region" description="Helical" evidence="6">
    <location>
        <begin position="254"/>
        <end position="272"/>
    </location>
</feature>
<dbReference type="EMBL" id="JACLAU010000005">
    <property type="protein sequence ID" value="MBC2651121.1"/>
    <property type="molecule type" value="Genomic_DNA"/>
</dbReference>
<gene>
    <name evidence="8" type="ORF">H7F49_05355</name>
</gene>
<feature type="transmembrane region" description="Helical" evidence="6">
    <location>
        <begin position="304"/>
        <end position="326"/>
    </location>
</feature>
<evidence type="ECO:0000259" key="7">
    <source>
        <dbReference type="PROSITE" id="PS50850"/>
    </source>
</evidence>
<accession>A0A7X1F646</accession>
<dbReference type="InterPro" id="IPR044770">
    <property type="entry name" value="MFS_spinster-like"/>
</dbReference>
<keyword evidence="2" id="KW-0813">Transport</keyword>
<dbReference type="InterPro" id="IPR011701">
    <property type="entry name" value="MFS"/>
</dbReference>
<dbReference type="Proteomes" id="UP000520156">
    <property type="component" value="Unassembled WGS sequence"/>
</dbReference>
<comment type="caution">
    <text evidence="8">The sequence shown here is derived from an EMBL/GenBank/DDBJ whole genome shotgun (WGS) entry which is preliminary data.</text>
</comment>
<feature type="transmembrane region" description="Helical" evidence="6">
    <location>
        <begin position="12"/>
        <end position="33"/>
    </location>
</feature>
<evidence type="ECO:0000313" key="8">
    <source>
        <dbReference type="EMBL" id="MBC2651121.1"/>
    </source>
</evidence>
<feature type="transmembrane region" description="Helical" evidence="6">
    <location>
        <begin position="338"/>
        <end position="357"/>
    </location>
</feature>
<dbReference type="PROSITE" id="PS50850">
    <property type="entry name" value="MFS"/>
    <property type="match status" value="1"/>
</dbReference>
<dbReference type="InterPro" id="IPR036259">
    <property type="entry name" value="MFS_trans_sf"/>
</dbReference>
<name>A0A7X1F646_9SPHN</name>
<evidence type="ECO:0000256" key="6">
    <source>
        <dbReference type="SAM" id="Phobius"/>
    </source>
</evidence>
<feature type="domain" description="Major facilitator superfamily (MFS) profile" evidence="7">
    <location>
        <begin position="14"/>
        <end position="393"/>
    </location>
</feature>
<keyword evidence="4 6" id="KW-1133">Transmembrane helix</keyword>
<feature type="transmembrane region" description="Helical" evidence="6">
    <location>
        <begin position="141"/>
        <end position="166"/>
    </location>
</feature>
<evidence type="ECO:0000256" key="5">
    <source>
        <dbReference type="ARBA" id="ARBA00023136"/>
    </source>
</evidence>
<dbReference type="GO" id="GO:0022857">
    <property type="term" value="F:transmembrane transporter activity"/>
    <property type="evidence" value="ECO:0007669"/>
    <property type="project" value="InterPro"/>
</dbReference>
<keyword evidence="9" id="KW-1185">Reference proteome</keyword>
<dbReference type="PANTHER" id="PTHR23505:SF79">
    <property type="entry name" value="PROTEIN SPINSTER"/>
    <property type="match status" value="1"/>
</dbReference>
<dbReference type="InterPro" id="IPR020846">
    <property type="entry name" value="MFS_dom"/>
</dbReference>
<dbReference type="InterPro" id="IPR005829">
    <property type="entry name" value="Sugar_transporter_CS"/>
</dbReference>
<dbReference type="Gene3D" id="1.20.1250.20">
    <property type="entry name" value="MFS general substrate transporter like domains"/>
    <property type="match status" value="1"/>
</dbReference>